<dbReference type="InterPro" id="IPR013467">
    <property type="entry name" value="HNH78-like"/>
</dbReference>
<organism evidence="2 3">
    <name type="scientific">Marinobacter persicus</name>
    <dbReference type="NCBI Taxonomy" id="930118"/>
    <lineage>
        <taxon>Bacteria</taxon>
        <taxon>Pseudomonadati</taxon>
        <taxon>Pseudomonadota</taxon>
        <taxon>Gammaproteobacteria</taxon>
        <taxon>Pseudomonadales</taxon>
        <taxon>Marinobacteraceae</taxon>
        <taxon>Marinobacter</taxon>
    </lineage>
</organism>
<dbReference type="EMBL" id="PTIU01000010">
    <property type="protein sequence ID" value="PPK54752.1"/>
    <property type="molecule type" value="Genomic_DNA"/>
</dbReference>
<reference evidence="2 3" key="2">
    <citation type="submission" date="2018-02" db="EMBL/GenBank/DDBJ databases">
        <title>Subsurface microbial communities from deep shales in Ohio and West Virginia, USA.</title>
        <authorList>
            <person name="Wrighton K."/>
        </authorList>
    </citation>
    <scope>NUCLEOTIDE SEQUENCE [LARGE SCALE GENOMIC DNA]</scope>
    <source>
        <strain evidence="2 3">UTICA-S1B9</strain>
    </source>
</reference>
<dbReference type="RefSeq" id="WP_022988844.1">
    <property type="nucleotide sequence ID" value="NZ_PTIT01000012.1"/>
</dbReference>
<gene>
    <name evidence="2" type="ORF">B0H24_101019</name>
    <name evidence="1" type="ORF">BY455_11267</name>
</gene>
<dbReference type="Proteomes" id="UP000239446">
    <property type="component" value="Unassembled WGS sequence"/>
</dbReference>
<dbReference type="EMBL" id="PTIT01000012">
    <property type="protein sequence ID" value="PPK51468.1"/>
    <property type="molecule type" value="Genomic_DNA"/>
</dbReference>
<evidence type="ECO:0000313" key="4">
    <source>
        <dbReference type="Proteomes" id="UP000239648"/>
    </source>
</evidence>
<evidence type="ECO:0000313" key="1">
    <source>
        <dbReference type="EMBL" id="PPK51468.1"/>
    </source>
</evidence>
<comment type="caution">
    <text evidence="2">The sequence shown here is derived from an EMBL/GenBank/DDBJ whole genome shotgun (WGS) entry which is preliminary data.</text>
</comment>
<accession>A0A2S6G6H5</accession>
<proteinExistence type="predicted"/>
<dbReference type="AlphaFoldDB" id="A0A2S6G6H5"/>
<evidence type="ECO:0000313" key="2">
    <source>
        <dbReference type="EMBL" id="PPK54752.1"/>
    </source>
</evidence>
<dbReference type="Proteomes" id="UP000239648">
    <property type="component" value="Unassembled WGS sequence"/>
</dbReference>
<dbReference type="NCBIfam" id="TIGR02646">
    <property type="entry name" value="retron system putative HNH endonuclease"/>
    <property type="match status" value="1"/>
</dbReference>
<name>A0A2S6G6H5_9GAMM</name>
<dbReference type="Gene3D" id="1.10.30.50">
    <property type="match status" value="1"/>
</dbReference>
<sequence>MKYVEKRHEPEVFTQWKALANVNEDWQPTYGDLRGEPKASVKRSLMREQGYICCYCERRLTEGDSHIEHFQPQSDPTVDPLDYGNLLCSCQNQIRKGEPRHCGNLKGDWFDPELLISPLDANCEPRFGFEGDGWIKPADNNDRAACETITRLGLDLPKLNELRAGAIEPFLDDSLSHDELGQFVSGYLTMGADGRFGEFWTTIKYLFGDYAAA</sequence>
<keyword evidence="4" id="KW-1185">Reference proteome</keyword>
<protein>
    <submittedName>
        <fullName evidence="2">Uncharacterized protein (TIGR02646 family)</fullName>
    </submittedName>
</protein>
<dbReference type="OrthoDB" id="6975485at2"/>
<reference evidence="1 4" key="1">
    <citation type="submission" date="2018-02" db="EMBL/GenBank/DDBJ databases">
        <title>Deep subsurface shale carbon reservoir microbial communities from Ohio and West Virginia, USA.</title>
        <authorList>
            <person name="Wrighton K."/>
        </authorList>
    </citation>
    <scope>NUCLEOTIDE SEQUENCE [LARGE SCALE GENOMIC DNA]</scope>
    <source>
        <strain evidence="1 4">UTICA-S1B6</strain>
    </source>
</reference>
<evidence type="ECO:0000313" key="3">
    <source>
        <dbReference type="Proteomes" id="UP000239446"/>
    </source>
</evidence>